<dbReference type="Pfam" id="PF00234">
    <property type="entry name" value="Tryp_alpha_amyl"/>
    <property type="match status" value="1"/>
</dbReference>
<dbReference type="SMART" id="SM00499">
    <property type="entry name" value="AAI"/>
    <property type="match status" value="1"/>
</dbReference>
<proteinExistence type="inferred from homology"/>
<dbReference type="GO" id="GO:0006869">
    <property type="term" value="P:lipid transport"/>
    <property type="evidence" value="ECO:0007669"/>
    <property type="project" value="InterPro"/>
</dbReference>
<evidence type="ECO:0000256" key="4">
    <source>
        <dbReference type="SAM" id="SignalP"/>
    </source>
</evidence>
<dbReference type="GO" id="GO:0008289">
    <property type="term" value="F:lipid binding"/>
    <property type="evidence" value="ECO:0007669"/>
    <property type="project" value="UniProtKB-KW"/>
</dbReference>
<accession>A0A067JY08</accession>
<dbReference type="EMBL" id="KK914782">
    <property type="protein sequence ID" value="KDP28851.1"/>
    <property type="molecule type" value="Genomic_DNA"/>
</dbReference>
<keyword evidence="2" id="KW-1015">Disulfide bond</keyword>
<dbReference type="InterPro" id="IPR036312">
    <property type="entry name" value="Bifun_inhib/LTP/seed_sf"/>
</dbReference>
<feature type="signal peptide" evidence="4">
    <location>
        <begin position="1"/>
        <end position="24"/>
    </location>
</feature>
<dbReference type="InterPro" id="IPR000528">
    <property type="entry name" value="Plant_nsLTP"/>
</dbReference>
<comment type="similarity">
    <text evidence="1 3">Belongs to the plant LTP family.</text>
</comment>
<keyword evidence="4" id="KW-0732">Signal</keyword>
<dbReference type="PRINTS" id="PR00382">
    <property type="entry name" value="LIPIDTRNSFER"/>
</dbReference>
<feature type="domain" description="Bifunctional inhibitor/plant lipid transfer protein/seed storage helical" evidence="5">
    <location>
        <begin position="27"/>
        <end position="112"/>
    </location>
</feature>
<dbReference type="Gene3D" id="1.10.110.10">
    <property type="entry name" value="Plant lipid-transfer and hydrophobic proteins"/>
    <property type="match status" value="1"/>
</dbReference>
<keyword evidence="3" id="KW-0446">Lipid-binding</keyword>
<dbReference type="PANTHER" id="PTHR33076">
    <property type="entry name" value="NON-SPECIFIC LIPID-TRANSFER PROTEIN 2-RELATED"/>
    <property type="match status" value="1"/>
</dbReference>
<name>A0A067JY08_JATCU</name>
<sequence>MKGAVTAVLVVVALVQLMAMPGEAVDCGQVNAALAPCIPFLTGADTAPSAACCGGVKNLKVLAPTTADRRAACDCVKAASSHYPNINEDSASSLPKKCGVEVNIPISKNINCQK</sequence>
<dbReference type="SUPFAM" id="SSF47699">
    <property type="entry name" value="Bifunctional inhibitor/lipid-transfer protein/seed storage 2S albumin"/>
    <property type="match status" value="1"/>
</dbReference>
<reference evidence="6 7" key="1">
    <citation type="journal article" date="2014" name="PLoS ONE">
        <title>Global Analysis of Gene Expression Profiles in Physic Nut (Jatropha curcas L.) Seedlings Exposed to Salt Stress.</title>
        <authorList>
            <person name="Zhang L."/>
            <person name="Zhang C."/>
            <person name="Wu P."/>
            <person name="Chen Y."/>
            <person name="Li M."/>
            <person name="Jiang H."/>
            <person name="Wu G."/>
        </authorList>
    </citation>
    <scope>NUCLEOTIDE SEQUENCE [LARGE SCALE GENOMIC DNA]</scope>
    <source>
        <strain evidence="7">cv. GZQX0401</strain>
        <tissue evidence="6">Young leaves</tissue>
    </source>
</reference>
<evidence type="ECO:0000313" key="6">
    <source>
        <dbReference type="EMBL" id="KDP28851.1"/>
    </source>
</evidence>
<keyword evidence="7" id="KW-1185">Reference proteome</keyword>
<dbReference type="OrthoDB" id="649864at2759"/>
<gene>
    <name evidence="6" type="ORF">JCGZ_14622</name>
</gene>
<feature type="chain" id="PRO_5001639067" description="Non-specific lipid-transfer protein" evidence="4">
    <location>
        <begin position="25"/>
        <end position="114"/>
    </location>
</feature>
<evidence type="ECO:0000313" key="7">
    <source>
        <dbReference type="Proteomes" id="UP000027138"/>
    </source>
</evidence>
<keyword evidence="3" id="KW-0813">Transport</keyword>
<protein>
    <recommendedName>
        <fullName evidence="3">Non-specific lipid-transfer protein</fullName>
    </recommendedName>
</protein>
<evidence type="ECO:0000256" key="2">
    <source>
        <dbReference type="ARBA" id="ARBA00023157"/>
    </source>
</evidence>
<dbReference type="CDD" id="cd01960">
    <property type="entry name" value="nsLTP1"/>
    <property type="match status" value="1"/>
</dbReference>
<evidence type="ECO:0000259" key="5">
    <source>
        <dbReference type="SMART" id="SM00499"/>
    </source>
</evidence>
<evidence type="ECO:0000256" key="1">
    <source>
        <dbReference type="ARBA" id="ARBA00009748"/>
    </source>
</evidence>
<comment type="function">
    <text evidence="3">Plant non-specific lipid-transfer proteins transfer phospholipids as well as galactolipids across membranes. May play a role in wax or cutin deposition in the cell walls of expanding epidermal cells and certain secretory tissues.</text>
</comment>
<dbReference type="STRING" id="180498.A0A067JY08"/>
<dbReference type="AlphaFoldDB" id="A0A067JY08"/>
<dbReference type="InterPro" id="IPR016140">
    <property type="entry name" value="Bifunc_inhib/LTP/seed_store"/>
</dbReference>
<organism evidence="6 7">
    <name type="scientific">Jatropha curcas</name>
    <name type="common">Barbados nut</name>
    <dbReference type="NCBI Taxonomy" id="180498"/>
    <lineage>
        <taxon>Eukaryota</taxon>
        <taxon>Viridiplantae</taxon>
        <taxon>Streptophyta</taxon>
        <taxon>Embryophyta</taxon>
        <taxon>Tracheophyta</taxon>
        <taxon>Spermatophyta</taxon>
        <taxon>Magnoliopsida</taxon>
        <taxon>eudicotyledons</taxon>
        <taxon>Gunneridae</taxon>
        <taxon>Pentapetalae</taxon>
        <taxon>rosids</taxon>
        <taxon>fabids</taxon>
        <taxon>Malpighiales</taxon>
        <taxon>Euphorbiaceae</taxon>
        <taxon>Crotonoideae</taxon>
        <taxon>Jatropheae</taxon>
        <taxon>Jatropha</taxon>
    </lineage>
</organism>
<dbReference type="Proteomes" id="UP000027138">
    <property type="component" value="Unassembled WGS sequence"/>
</dbReference>
<evidence type="ECO:0000256" key="3">
    <source>
        <dbReference type="RuleBase" id="RU000628"/>
    </source>
</evidence>